<accession>A0A7S1FTP2</accession>
<name>A0A7S1FTP2_9STRA</name>
<reference evidence="1" key="1">
    <citation type="submission" date="2021-01" db="EMBL/GenBank/DDBJ databases">
        <authorList>
            <person name="Corre E."/>
            <person name="Pelletier E."/>
            <person name="Niang G."/>
            <person name="Scheremetjew M."/>
            <person name="Finn R."/>
            <person name="Kale V."/>
            <person name="Holt S."/>
            <person name="Cochrane G."/>
            <person name="Meng A."/>
            <person name="Brown T."/>
            <person name="Cohen L."/>
        </authorList>
    </citation>
    <scope>NUCLEOTIDE SEQUENCE</scope>
    <source>
        <strain evidence="1">308</strain>
    </source>
</reference>
<evidence type="ECO:0000313" key="1">
    <source>
        <dbReference type="EMBL" id="CAD8887276.1"/>
    </source>
</evidence>
<gene>
    <name evidence="1" type="ORF">CHYS00102_LOCUS14474</name>
</gene>
<dbReference type="EMBL" id="HBFR01020104">
    <property type="protein sequence ID" value="CAD8887276.1"/>
    <property type="molecule type" value="Transcribed_RNA"/>
</dbReference>
<protein>
    <submittedName>
        <fullName evidence="1">Uncharacterized protein</fullName>
    </submittedName>
</protein>
<dbReference type="AlphaFoldDB" id="A0A7S1FTP2"/>
<proteinExistence type="predicted"/>
<sequence length="146" mass="16088">MPGRWVLCYLRPGPNGEGIDRRLPFFPENLPFNESYQMFTFDREGGRVTNIGQLLGPFLRIEVSGGLARVLTPENDGRSPRRFRAEINGGGLCVGKEKNEEKSTSKCLPLPIKGEGLFDGLYVGERLRIGRNINGGGAVVVQIRVG</sequence>
<organism evidence="1">
    <name type="scientific">Corethron hystrix</name>
    <dbReference type="NCBI Taxonomy" id="216773"/>
    <lineage>
        <taxon>Eukaryota</taxon>
        <taxon>Sar</taxon>
        <taxon>Stramenopiles</taxon>
        <taxon>Ochrophyta</taxon>
        <taxon>Bacillariophyta</taxon>
        <taxon>Coscinodiscophyceae</taxon>
        <taxon>Corethrophycidae</taxon>
        <taxon>Corethrales</taxon>
        <taxon>Corethraceae</taxon>
        <taxon>Corethron</taxon>
    </lineage>
</organism>